<reference evidence="2" key="1">
    <citation type="submission" date="2022-11" db="EMBL/GenBank/DDBJ databases">
        <authorList>
            <person name="Petersen C."/>
        </authorList>
    </citation>
    <scope>NUCLEOTIDE SEQUENCE</scope>
    <source>
        <strain evidence="2">IBT 22155</strain>
    </source>
</reference>
<dbReference type="EMBL" id="JAPQKL010000003">
    <property type="protein sequence ID" value="KAJ5138538.1"/>
    <property type="molecule type" value="Genomic_DNA"/>
</dbReference>
<comment type="caution">
    <text evidence="2">The sequence shown here is derived from an EMBL/GenBank/DDBJ whole genome shotgun (WGS) entry which is preliminary data.</text>
</comment>
<proteinExistence type="predicted"/>
<dbReference type="AlphaFoldDB" id="A0A9W9L4L5"/>
<evidence type="ECO:0000313" key="3">
    <source>
        <dbReference type="Proteomes" id="UP001149079"/>
    </source>
</evidence>
<dbReference type="Proteomes" id="UP001149079">
    <property type="component" value="Unassembled WGS sequence"/>
</dbReference>
<feature type="region of interest" description="Disordered" evidence="1">
    <location>
        <begin position="1"/>
        <end position="21"/>
    </location>
</feature>
<name>A0A9W9L4L5_9EURO</name>
<accession>A0A9W9L4L5</accession>
<gene>
    <name evidence="2" type="ORF">N7515_003386</name>
</gene>
<keyword evidence="3" id="KW-1185">Reference proteome</keyword>
<reference evidence="2" key="2">
    <citation type="journal article" date="2023" name="IMA Fungus">
        <title>Comparative genomic study of the Penicillium genus elucidates a diverse pangenome and 15 lateral gene transfer events.</title>
        <authorList>
            <person name="Petersen C."/>
            <person name="Sorensen T."/>
            <person name="Nielsen M.R."/>
            <person name="Sondergaard T.E."/>
            <person name="Sorensen J.L."/>
            <person name="Fitzpatrick D.A."/>
            <person name="Frisvad J.C."/>
            <person name="Nielsen K.L."/>
        </authorList>
    </citation>
    <scope>NUCLEOTIDE SEQUENCE</scope>
    <source>
        <strain evidence="2">IBT 22155</strain>
    </source>
</reference>
<protein>
    <submittedName>
        <fullName evidence="2">Uncharacterized protein</fullName>
    </submittedName>
</protein>
<sequence length="78" mass="8519">MAHGPRSNGRHPVINYKPVHNGDDTAPSILGDLVREEFPAVKSLPVHLPGLQAVRFPAGAEDMPQHCVWKSVITTEEV</sequence>
<evidence type="ECO:0000313" key="2">
    <source>
        <dbReference type="EMBL" id="KAJ5138538.1"/>
    </source>
</evidence>
<evidence type="ECO:0000256" key="1">
    <source>
        <dbReference type="SAM" id="MobiDB-lite"/>
    </source>
</evidence>
<dbReference type="GeneID" id="81403300"/>
<organism evidence="2 3">
    <name type="scientific">Penicillium bovifimosum</name>
    <dbReference type="NCBI Taxonomy" id="126998"/>
    <lineage>
        <taxon>Eukaryota</taxon>
        <taxon>Fungi</taxon>
        <taxon>Dikarya</taxon>
        <taxon>Ascomycota</taxon>
        <taxon>Pezizomycotina</taxon>
        <taxon>Eurotiomycetes</taxon>
        <taxon>Eurotiomycetidae</taxon>
        <taxon>Eurotiales</taxon>
        <taxon>Aspergillaceae</taxon>
        <taxon>Penicillium</taxon>
    </lineage>
</organism>
<dbReference type="RefSeq" id="XP_056523187.1">
    <property type="nucleotide sequence ID" value="XM_056664130.1"/>
</dbReference>